<proteinExistence type="predicted"/>
<accession>A0AAU7YMT3</accession>
<sequence length="1087" mass="117502">MNGNDTFLDINNAHLRVNNGNVQASTFVLDQIDFIASSNASTTVGFNNPTTAFLAASNIEVGTANLFVDTSTSNVGIGTDAPLDTLHINGGTLIGGHILPTQHQQFDIGSAERKIRHLFLSDNSLWLGDETRITFTGGKMKFRRRKKNILPRGLRTIGIAAGHANEAATRTAALAHAGKTDITEMKLEHWVKYAKTLDPTKDISDVFTEEADDYEATTASEAFKEIGDDIFSSHNVAIGKTTAPTSALDVVGTVKATAFEGDGSALTGIVAGQWTESSGDIQRSSGNVGIGKAPDSGKKLDVNGTVKATAFEGDGSALTGITSGQWTYTAGSSSSTQQLVFDDQSPGTTFTGTLSGNSNNTAIRDTGNGYIRVTQGGTSRIGSVYWQTTLTNNWEATFEIYILPINYGGADDMRFIFYATNPITSNDGPTGTNGHGGAYMRWEYYGSDYVELYDHTGTAVVSSSASLQMNGWMPVTVTFNNGQLTSTIKNSSGTTLKTTTYDFGTTYSARYNTPTYVAVTGRSGGVQAEDRVRNITINALNVPTGHKLTRMNANVGIDVTNPTQKLDVNGTVKATAFEGDGSALTGITSGQWTESGGNIWRSSGNVGIGIDPSTSAKFQVSGGKVIFGDVGGYGAAAQDAQVTIGGTHNSSTYYNNNSQVKLLITGGDNDSYSPYYIKCEDENGKDQFYLKGATSDGGSNGILYSRNNVGIGTTTARAGLHAYVQYPIFGKTNTGSGLICDDIGYAKWRQTCGSYHLTFQRHNSSSSTNYTSWTSRGYLHKDYGNTRLNFTGQHRTFIGDVPFTQAESKEGLIVSANSDTYIKMSDGIAYGANAITINECLPVVTLSQTSNDKACFGVISLSEDPETREDAFGTFVSVAEKEKGDTRVFINSVGEGGIWITNKNGTLESGDYVTTSTIPGYGVKQEDDILHNYTVAKITMNCNFNPTLQKVKRIKKKPVDVQYWVHVSNVTVTKEQYDELQPEFRRIIQDADGNDIYQTNDRTEWTHDPVEEDGIETYTEIRNELQNDLDEHGQIQWEDTDDFEKAYKIRYILPDATQISESEYDVKIAAGEEAYKAAFVGCTYHCG</sequence>
<dbReference type="SUPFAM" id="SSF49899">
    <property type="entry name" value="Concanavalin A-like lectins/glucanases"/>
    <property type="match status" value="1"/>
</dbReference>
<name>A0AAU7YMT3_9PHYC</name>
<organism evidence="1">
    <name type="scientific">Micromonas commoda virus</name>
    <dbReference type="NCBI Taxonomy" id="3057169"/>
    <lineage>
        <taxon>Viruses</taxon>
        <taxon>Varidnaviria</taxon>
        <taxon>Bamfordvirae</taxon>
        <taxon>Nucleocytoviricota</taxon>
        <taxon>Megaviricetes</taxon>
        <taxon>Algavirales</taxon>
        <taxon>Phycodnaviridae</taxon>
    </lineage>
</organism>
<evidence type="ECO:0000313" key="1">
    <source>
        <dbReference type="EMBL" id="XCA47353.1"/>
    </source>
</evidence>
<dbReference type="EMBL" id="PP911589">
    <property type="protein sequence ID" value="XCA47353.1"/>
    <property type="molecule type" value="Genomic_DNA"/>
</dbReference>
<dbReference type="InterPro" id="IPR013320">
    <property type="entry name" value="ConA-like_dom_sf"/>
</dbReference>
<reference evidence="1" key="1">
    <citation type="submission" date="2024-06" db="EMBL/GenBank/DDBJ databases">
        <title>Evidence of context-dependent and transient costs of resisting viral infection in isolates of the marine microalga Micromonas sp. (class Mamiellophyceae).</title>
        <authorList>
            <person name="Bedi de Silva A."/>
            <person name="Schvarcz C.R."/>
            <person name="Steward G.R."/>
            <person name="Edwards K.F."/>
        </authorList>
    </citation>
    <scope>NUCLEOTIDE SEQUENCE</scope>
    <source>
        <strain evidence="1">McV-KB2</strain>
    </source>
</reference>
<protein>
    <submittedName>
        <fullName evidence="1">Uncharacterized protein</fullName>
    </submittedName>
</protein>